<comment type="caution">
    <text evidence="2">The sequence shown here is derived from an EMBL/GenBank/DDBJ whole genome shotgun (WGS) entry which is preliminary data.</text>
</comment>
<feature type="region of interest" description="Disordered" evidence="1">
    <location>
        <begin position="40"/>
        <end position="59"/>
    </location>
</feature>
<evidence type="ECO:0000313" key="2">
    <source>
        <dbReference type="EMBL" id="NHN89140.1"/>
    </source>
</evidence>
<keyword evidence="3" id="KW-1185">Reference proteome</keyword>
<proteinExistence type="predicted"/>
<evidence type="ECO:0000313" key="3">
    <source>
        <dbReference type="Proteomes" id="UP000631653"/>
    </source>
</evidence>
<dbReference type="EMBL" id="WOSY01000009">
    <property type="protein sequence ID" value="NHN89140.1"/>
    <property type="molecule type" value="Genomic_DNA"/>
</dbReference>
<name>A0ABX0K3C8_9PROT</name>
<dbReference type="RefSeq" id="WP_173570451.1">
    <property type="nucleotide sequence ID" value="NZ_WOSY01000009.1"/>
</dbReference>
<evidence type="ECO:0000256" key="1">
    <source>
        <dbReference type="SAM" id="MobiDB-lite"/>
    </source>
</evidence>
<reference evidence="2 3" key="1">
    <citation type="journal article" date="2020" name="Int. J. Syst. Evol. Microbiol.">
        <title>Novel acetic acid bacteria from cider fermentations: Acetobacter conturbans sp. nov. and Acetobacter fallax sp. nov.</title>
        <authorList>
            <person name="Sombolestani A.S."/>
            <person name="Cleenwerck I."/>
            <person name="Cnockaert M."/>
            <person name="Borremans W."/>
            <person name="Wieme A.D."/>
            <person name="De Vuyst L."/>
            <person name="Vandamme P."/>
        </authorList>
    </citation>
    <scope>NUCLEOTIDE SEQUENCE [LARGE SCALE GENOMIC DNA]</scope>
    <source>
        <strain evidence="2 3">LMG 1627</strain>
    </source>
</reference>
<organism evidence="2 3">
    <name type="scientific">Acetobacter conturbans</name>
    <dbReference type="NCBI Taxonomy" id="1737472"/>
    <lineage>
        <taxon>Bacteria</taxon>
        <taxon>Pseudomonadati</taxon>
        <taxon>Pseudomonadota</taxon>
        <taxon>Alphaproteobacteria</taxon>
        <taxon>Acetobacterales</taxon>
        <taxon>Acetobacteraceae</taxon>
        <taxon>Acetobacter</taxon>
    </lineage>
</organism>
<dbReference type="Proteomes" id="UP000631653">
    <property type="component" value="Unassembled WGS sequence"/>
</dbReference>
<protein>
    <submittedName>
        <fullName evidence="2">Helix-turn-helix transcriptional regulator</fullName>
    </submittedName>
</protein>
<gene>
    <name evidence="2" type="ORF">GOB81_10940</name>
</gene>
<sequence length="228" mass="24513">MNGNGRSVLSRAQVTPASIWTAIDRIALEKGFSPSGLARAAGLDPTALNPSKRHAPDGRTRLPRMETIMALLGTADMSLVEFSVLLEGDRETETQETSPAAARLRFAPLSRLGSDSLFDTAHLPVSHLWAEVASPFVDTGPYDYAIRLDTAAYEPVFRRGSLLLASPDSMIREQDRIVLCGPAPLLGIVQQWAETECRVQPLGGGAEVVLPAPEALEHPVHRVTAGTL</sequence>
<accession>A0ABX0K3C8</accession>